<protein>
    <submittedName>
        <fullName evidence="1">Uncharacterized protein</fullName>
    </submittedName>
</protein>
<reference evidence="1 3" key="1">
    <citation type="submission" date="2017-12" db="EMBL/GenBank/DDBJ databases">
        <title>Integrating genomic resources of turbot (Scophthalmus maximus) in depth evaluation of genetic and physical mapping variation across individuals.</title>
        <authorList>
            <person name="Martinez P."/>
        </authorList>
    </citation>
    <scope>NUCLEOTIDE SEQUENCE [LARGE SCALE GENOMIC DNA]</scope>
</reference>
<accession>A0A2U9CJ73</accession>
<evidence type="ECO:0000313" key="2">
    <source>
        <dbReference type="EMBL" id="KAF0044081.1"/>
    </source>
</evidence>
<sequence length="67" mass="7474">MKETADELKFTVRETHLDAADPLTFRKHGCALSAAASWLVDEGAAIMDDMAWTIVELWIIRTVLANI</sequence>
<gene>
    <name evidence="2" type="ORF">F2P81_003239</name>
    <name evidence="1" type="ORF">SMAX5B_021987</name>
</gene>
<dbReference type="EMBL" id="CP026259">
    <property type="protein sequence ID" value="AWP16263.1"/>
    <property type="molecule type" value="Genomic_DNA"/>
</dbReference>
<dbReference type="AlphaFoldDB" id="A0A2U9CJ73"/>
<organism evidence="1 3">
    <name type="scientific">Scophthalmus maximus</name>
    <name type="common">Turbot</name>
    <name type="synonym">Psetta maxima</name>
    <dbReference type="NCBI Taxonomy" id="52904"/>
    <lineage>
        <taxon>Eukaryota</taxon>
        <taxon>Metazoa</taxon>
        <taxon>Chordata</taxon>
        <taxon>Craniata</taxon>
        <taxon>Vertebrata</taxon>
        <taxon>Euteleostomi</taxon>
        <taxon>Actinopterygii</taxon>
        <taxon>Neopterygii</taxon>
        <taxon>Teleostei</taxon>
        <taxon>Neoteleostei</taxon>
        <taxon>Acanthomorphata</taxon>
        <taxon>Carangaria</taxon>
        <taxon>Pleuronectiformes</taxon>
        <taxon>Pleuronectoidei</taxon>
        <taxon>Scophthalmidae</taxon>
        <taxon>Scophthalmus</taxon>
    </lineage>
</organism>
<keyword evidence="3" id="KW-1185">Reference proteome</keyword>
<reference evidence="2 4" key="2">
    <citation type="submission" date="2019-06" db="EMBL/GenBank/DDBJ databases">
        <title>Draft genomes of female and male turbot (Scophthalmus maximus).</title>
        <authorList>
            <person name="Xu H."/>
            <person name="Xu X.-W."/>
            <person name="Shao C."/>
            <person name="Chen S."/>
        </authorList>
    </citation>
    <scope>NUCLEOTIDE SEQUENCE [LARGE SCALE GENOMIC DNA]</scope>
    <source>
        <strain evidence="2">Ysfricsl-2016a</strain>
        <tissue evidence="2">Blood</tissue>
    </source>
</reference>
<dbReference type="EMBL" id="VEVO01000003">
    <property type="protein sequence ID" value="KAF0044081.1"/>
    <property type="molecule type" value="Genomic_DNA"/>
</dbReference>
<proteinExistence type="predicted"/>
<evidence type="ECO:0000313" key="4">
    <source>
        <dbReference type="Proteomes" id="UP000438429"/>
    </source>
</evidence>
<dbReference type="Proteomes" id="UP000438429">
    <property type="component" value="Unassembled WGS sequence"/>
</dbReference>
<name>A0A2U9CJ73_SCOMX</name>
<evidence type="ECO:0000313" key="3">
    <source>
        <dbReference type="Proteomes" id="UP000246464"/>
    </source>
</evidence>
<evidence type="ECO:0000313" key="1">
    <source>
        <dbReference type="EMBL" id="AWP16263.1"/>
    </source>
</evidence>
<dbReference type="Proteomes" id="UP000246464">
    <property type="component" value="Chromosome 17"/>
</dbReference>